<name>A0A8S1ATZ3_ARCPL</name>
<gene>
    <name evidence="1" type="ORF">APLA_LOCUS12456</name>
</gene>
<dbReference type="Proteomes" id="UP000494256">
    <property type="component" value="Unassembled WGS sequence"/>
</dbReference>
<proteinExistence type="predicted"/>
<protein>
    <submittedName>
        <fullName evidence="1">Uncharacterized protein</fullName>
    </submittedName>
</protein>
<sequence length="222" mass="25137">MCKIFQAELIYRPTSRTVTRLVTYPEAPHHILRVRVRPSVVLRELDRIAYRRRPDFSISAVDDFYRSESTKAFEDERSRIRADTAALLTRARSVVPRAKSVAPLETIYSYSYGEPVPYRFSNDAYLAKLLVPLRNVYDNIHNISFYNEPAKKFTGRGNLACVHYSGNKAFSNRRPLYKELSIRDDVNLLSFYAKNRLAAAGLAVEKAAAGGAPEQPTAAQCA</sequence>
<organism evidence="1 2">
    <name type="scientific">Arctia plantaginis</name>
    <name type="common">Wood tiger moth</name>
    <name type="synonym">Phalaena plantaginis</name>
    <dbReference type="NCBI Taxonomy" id="874455"/>
    <lineage>
        <taxon>Eukaryota</taxon>
        <taxon>Metazoa</taxon>
        <taxon>Ecdysozoa</taxon>
        <taxon>Arthropoda</taxon>
        <taxon>Hexapoda</taxon>
        <taxon>Insecta</taxon>
        <taxon>Pterygota</taxon>
        <taxon>Neoptera</taxon>
        <taxon>Endopterygota</taxon>
        <taxon>Lepidoptera</taxon>
        <taxon>Glossata</taxon>
        <taxon>Ditrysia</taxon>
        <taxon>Noctuoidea</taxon>
        <taxon>Erebidae</taxon>
        <taxon>Arctiinae</taxon>
        <taxon>Arctia</taxon>
    </lineage>
</organism>
<evidence type="ECO:0000313" key="2">
    <source>
        <dbReference type="Proteomes" id="UP000494256"/>
    </source>
</evidence>
<comment type="caution">
    <text evidence="1">The sequence shown here is derived from an EMBL/GenBank/DDBJ whole genome shotgun (WGS) entry which is preliminary data.</text>
</comment>
<accession>A0A8S1ATZ3</accession>
<reference evidence="1 2" key="1">
    <citation type="submission" date="2020-04" db="EMBL/GenBank/DDBJ databases">
        <authorList>
            <person name="Wallbank WR R."/>
            <person name="Pardo Diaz C."/>
            <person name="Kozak K."/>
            <person name="Martin S."/>
            <person name="Jiggins C."/>
            <person name="Moest M."/>
            <person name="Warren A I."/>
            <person name="Byers J.R.P. K."/>
            <person name="Montejo-Kovacevich G."/>
            <person name="Yen C E."/>
        </authorList>
    </citation>
    <scope>NUCLEOTIDE SEQUENCE [LARGE SCALE GENOMIC DNA]</scope>
</reference>
<evidence type="ECO:0000313" key="1">
    <source>
        <dbReference type="EMBL" id="CAB3248635.1"/>
    </source>
</evidence>
<dbReference type="EMBL" id="CADEBD010000344">
    <property type="protein sequence ID" value="CAB3248635.1"/>
    <property type="molecule type" value="Genomic_DNA"/>
</dbReference>
<dbReference type="AlphaFoldDB" id="A0A8S1ATZ3"/>
<dbReference type="OrthoDB" id="7460492at2759"/>